<dbReference type="InterPro" id="IPR000182">
    <property type="entry name" value="GNAT_dom"/>
</dbReference>
<proteinExistence type="inferred from homology"/>
<dbReference type="InParanoid" id="A0A151Z4N9"/>
<keyword evidence="2 12" id="KW-0808">Transferase</keyword>
<organism evidence="12 13">
    <name type="scientific">Tieghemostelium lacteum</name>
    <name type="common">Slime mold</name>
    <name type="synonym">Dictyostelium lacteum</name>
    <dbReference type="NCBI Taxonomy" id="361077"/>
    <lineage>
        <taxon>Eukaryota</taxon>
        <taxon>Amoebozoa</taxon>
        <taxon>Evosea</taxon>
        <taxon>Eumycetozoa</taxon>
        <taxon>Dictyostelia</taxon>
        <taxon>Dictyosteliales</taxon>
        <taxon>Raperosteliaceae</taxon>
        <taxon>Tieghemostelium</taxon>
    </lineage>
</organism>
<dbReference type="GO" id="GO:0007059">
    <property type="term" value="P:chromosome segregation"/>
    <property type="evidence" value="ECO:0007669"/>
    <property type="project" value="UniProtKB-KW"/>
</dbReference>
<keyword evidence="13" id="KW-1185">Reference proteome</keyword>
<dbReference type="OMA" id="DFICILA"/>
<dbReference type="PROSITE" id="PS51186">
    <property type="entry name" value="GNAT"/>
    <property type="match status" value="1"/>
</dbReference>
<dbReference type="GO" id="GO:0004402">
    <property type="term" value="F:histone acetyltransferase activity"/>
    <property type="evidence" value="ECO:0007669"/>
    <property type="project" value="TreeGrafter"/>
</dbReference>
<evidence type="ECO:0000313" key="12">
    <source>
        <dbReference type="EMBL" id="KYQ88933.1"/>
    </source>
</evidence>
<evidence type="ECO:0000256" key="5">
    <source>
        <dbReference type="ARBA" id="ARBA00023315"/>
    </source>
</evidence>
<evidence type="ECO:0000256" key="1">
    <source>
        <dbReference type="ARBA" id="ARBA00013184"/>
    </source>
</evidence>
<dbReference type="PANTHER" id="PTHR14744:SF15">
    <property type="entry name" value="N-ALPHA-ACETYLTRANSFERASE 60"/>
    <property type="match status" value="1"/>
</dbReference>
<keyword evidence="4" id="KW-0156">Chromatin regulator</keyword>
<evidence type="ECO:0000256" key="3">
    <source>
        <dbReference type="ARBA" id="ARBA00022829"/>
    </source>
</evidence>
<dbReference type="STRING" id="361077.A0A151Z4N9"/>
<dbReference type="EMBL" id="LODT01000046">
    <property type="protein sequence ID" value="KYQ88933.1"/>
    <property type="molecule type" value="Genomic_DNA"/>
</dbReference>
<dbReference type="PANTHER" id="PTHR14744">
    <property type="entry name" value="N-ALPHA-ACETYLTRANSFERASE 60"/>
    <property type="match status" value="1"/>
</dbReference>
<dbReference type="AlphaFoldDB" id="A0A151Z4N9"/>
<comment type="similarity">
    <text evidence="6">Belongs to the acetyltransferase family. NAA60 subfamily.</text>
</comment>
<evidence type="ECO:0000256" key="8">
    <source>
        <dbReference type="ARBA" id="ARBA00026144"/>
    </source>
</evidence>
<dbReference type="InterPro" id="IPR045141">
    <property type="entry name" value="NAA60-like"/>
</dbReference>
<accession>A0A151Z4N9</accession>
<sequence>MNFNYQENSDLIYKCFTWNDLEDLKLLQRGLFPVQYPITFYQKLLKPNFISVLVWKKHDTTRNGDDNIVITTTTTPSINISGGGGGGVDNHEDIPLIQNLRQPLSNDNSNDNSKLELIGVATGRVQRVLGYCGLIVNSIEGYIMTFGVKEQYRSRGIGSILLKNICDQLFGKGCLRVSLHVKDGNNKANLFYLKNDFIVEEKIPDYYFISNQAHNAFKMSKSLKENDTNKCRNNWKQWFSNNLLYYYNCCFGSSNTSSSKNLYSQV</sequence>
<comment type="catalytic activity">
    <reaction evidence="10">
        <text>N-terminal L-methionyl-[transmembrane protein] + acetyl-CoA = N-terminal N(alpha)-acetyl-L-methionyl-[transmembrane protein] + CoA + H(+)</text>
        <dbReference type="Rhea" id="RHEA:50604"/>
        <dbReference type="Rhea" id="RHEA-COMP:12745"/>
        <dbReference type="Rhea" id="RHEA-COMP:12746"/>
        <dbReference type="ChEBI" id="CHEBI:15378"/>
        <dbReference type="ChEBI" id="CHEBI:57287"/>
        <dbReference type="ChEBI" id="CHEBI:57288"/>
        <dbReference type="ChEBI" id="CHEBI:64731"/>
        <dbReference type="ChEBI" id="CHEBI:133414"/>
        <dbReference type="EC" id="2.3.1.259"/>
    </reaction>
</comment>
<comment type="catalytic activity">
    <reaction evidence="9">
        <text>L-lysyl-[protein] + acetyl-CoA = N(6)-acetyl-L-lysyl-[protein] + CoA + H(+)</text>
        <dbReference type="Rhea" id="RHEA:45948"/>
        <dbReference type="Rhea" id="RHEA-COMP:9752"/>
        <dbReference type="Rhea" id="RHEA-COMP:10731"/>
        <dbReference type="ChEBI" id="CHEBI:15378"/>
        <dbReference type="ChEBI" id="CHEBI:29969"/>
        <dbReference type="ChEBI" id="CHEBI:57287"/>
        <dbReference type="ChEBI" id="CHEBI:57288"/>
        <dbReference type="ChEBI" id="CHEBI:61930"/>
        <dbReference type="EC" id="2.3.1.48"/>
    </reaction>
</comment>
<reference evidence="12 13" key="1">
    <citation type="submission" date="2015-12" db="EMBL/GenBank/DDBJ databases">
        <title>Dictyostelia acquired genes for synthesis and detection of signals that induce cell-type specialization by lateral gene transfer from prokaryotes.</title>
        <authorList>
            <person name="Gloeckner G."/>
            <person name="Schaap P."/>
        </authorList>
    </citation>
    <scope>NUCLEOTIDE SEQUENCE [LARGE SCALE GENOMIC DNA]</scope>
    <source>
        <strain evidence="12 13">TK</strain>
    </source>
</reference>
<dbReference type="InterPro" id="IPR016181">
    <property type="entry name" value="Acyl_CoA_acyltransferase"/>
</dbReference>
<evidence type="ECO:0000256" key="10">
    <source>
        <dbReference type="ARBA" id="ARBA00048848"/>
    </source>
</evidence>
<evidence type="ECO:0000256" key="7">
    <source>
        <dbReference type="ARBA" id="ARBA00026111"/>
    </source>
</evidence>
<evidence type="ECO:0000256" key="2">
    <source>
        <dbReference type="ARBA" id="ARBA00022679"/>
    </source>
</evidence>
<evidence type="ECO:0000256" key="4">
    <source>
        <dbReference type="ARBA" id="ARBA00022853"/>
    </source>
</evidence>
<dbReference type="CDD" id="cd04301">
    <property type="entry name" value="NAT_SF"/>
    <property type="match status" value="1"/>
</dbReference>
<evidence type="ECO:0000256" key="9">
    <source>
        <dbReference type="ARBA" id="ARBA00048017"/>
    </source>
</evidence>
<keyword evidence="3" id="KW-0159">Chromosome partition</keyword>
<dbReference type="Gene3D" id="3.40.630.30">
    <property type="match status" value="1"/>
</dbReference>
<evidence type="ECO:0000259" key="11">
    <source>
        <dbReference type="PROSITE" id="PS51186"/>
    </source>
</evidence>
<dbReference type="SUPFAM" id="SSF55729">
    <property type="entry name" value="Acyl-CoA N-acyltransferases (Nat)"/>
    <property type="match status" value="1"/>
</dbReference>
<dbReference type="EC" id="2.3.1.48" evidence="1"/>
<dbReference type="Pfam" id="PF00583">
    <property type="entry name" value="Acetyltransf_1"/>
    <property type="match status" value="1"/>
</dbReference>
<comment type="caution">
    <text evidence="12">The sequence shown here is derived from an EMBL/GenBank/DDBJ whole genome shotgun (WGS) entry which is preliminary data.</text>
</comment>
<evidence type="ECO:0000313" key="13">
    <source>
        <dbReference type="Proteomes" id="UP000076078"/>
    </source>
</evidence>
<dbReference type="Proteomes" id="UP000076078">
    <property type="component" value="Unassembled WGS sequence"/>
</dbReference>
<dbReference type="GO" id="GO:0120518">
    <property type="term" value="F:protein N-terminal-methionine acetyltransferase activity"/>
    <property type="evidence" value="ECO:0007669"/>
    <property type="project" value="UniProtKB-EC"/>
</dbReference>
<dbReference type="EC" id="2.3.1.259" evidence="7"/>
<keyword evidence="5" id="KW-0012">Acyltransferase</keyword>
<evidence type="ECO:0000256" key="6">
    <source>
        <dbReference type="ARBA" id="ARBA00025774"/>
    </source>
</evidence>
<name>A0A151Z4N9_TIELA</name>
<feature type="domain" description="N-acetyltransferase" evidence="11">
    <location>
        <begin position="68"/>
        <end position="224"/>
    </location>
</feature>
<gene>
    <name evidence="12" type="ORF">DLAC_10515</name>
</gene>
<dbReference type="OrthoDB" id="47374at2759"/>
<dbReference type="GO" id="GO:0000139">
    <property type="term" value="C:Golgi membrane"/>
    <property type="evidence" value="ECO:0007669"/>
    <property type="project" value="TreeGrafter"/>
</dbReference>
<protein>
    <recommendedName>
        <fullName evidence="8">N-alpha-acetyltransferase 60</fullName>
        <ecNumber evidence="7">2.3.1.259</ecNumber>
        <ecNumber evidence="1">2.3.1.48</ecNumber>
    </recommendedName>
</protein>